<evidence type="ECO:0000313" key="3">
    <source>
        <dbReference type="Proteomes" id="UP000054144"/>
    </source>
</evidence>
<accession>A0A0D7AML6</accession>
<feature type="transmembrane region" description="Helical" evidence="1">
    <location>
        <begin position="173"/>
        <end position="196"/>
    </location>
</feature>
<dbReference type="EMBL" id="KN881630">
    <property type="protein sequence ID" value="KIY52802.1"/>
    <property type="molecule type" value="Genomic_DNA"/>
</dbReference>
<reference evidence="2 3" key="1">
    <citation type="journal article" date="2015" name="Fungal Genet. Biol.">
        <title>Evolution of novel wood decay mechanisms in Agaricales revealed by the genome sequences of Fistulina hepatica and Cylindrobasidium torrendii.</title>
        <authorList>
            <person name="Floudas D."/>
            <person name="Held B.W."/>
            <person name="Riley R."/>
            <person name="Nagy L.G."/>
            <person name="Koehler G."/>
            <person name="Ransdell A.S."/>
            <person name="Younus H."/>
            <person name="Chow J."/>
            <person name="Chiniquy J."/>
            <person name="Lipzen A."/>
            <person name="Tritt A."/>
            <person name="Sun H."/>
            <person name="Haridas S."/>
            <person name="LaButti K."/>
            <person name="Ohm R.A."/>
            <person name="Kues U."/>
            <person name="Blanchette R.A."/>
            <person name="Grigoriev I.V."/>
            <person name="Minto R.E."/>
            <person name="Hibbett D.S."/>
        </authorList>
    </citation>
    <scope>NUCLEOTIDE SEQUENCE [LARGE SCALE GENOMIC DNA]</scope>
    <source>
        <strain evidence="2 3">ATCC 64428</strain>
    </source>
</reference>
<gene>
    <name evidence="2" type="ORF">FISHEDRAFT_55768</name>
</gene>
<organism evidence="2 3">
    <name type="scientific">Fistulina hepatica ATCC 64428</name>
    <dbReference type="NCBI Taxonomy" id="1128425"/>
    <lineage>
        <taxon>Eukaryota</taxon>
        <taxon>Fungi</taxon>
        <taxon>Dikarya</taxon>
        <taxon>Basidiomycota</taxon>
        <taxon>Agaricomycotina</taxon>
        <taxon>Agaricomycetes</taxon>
        <taxon>Agaricomycetidae</taxon>
        <taxon>Agaricales</taxon>
        <taxon>Fistulinaceae</taxon>
        <taxon>Fistulina</taxon>
    </lineage>
</organism>
<sequence length="467" mass="51746">MDSAQLEKASLSGLAELDSTIDICIMPSTNGILFSDTFPCLSVIRFVNHLSRTTCNPTAQHFRQHRLENGEWMKRASSFELEQGLGDRHWRIRKKSPGGTVESGIRRKGYLSGVMQHDAFLLHLPPDPHAPAALRGTPGSNLIIERAPCDNSTVRKFCTKDNAPILQRVLHPAILMACVVAPFGFLASAVVVQAPGGMKVVGKIRRVQWSPSPDTRCYQPLDASSPITHQTPPVQSPPPIDSGVDSAAFFVRHGAITPKLGVRRCRDDSTHDVHAGGLPTLKIGERPLFTDVRYLHHKAMSQRFPTACARDSSSLPVGKLQRKIARCHLVGKWAPRRARKLSEGAGCEPELAQPAGHAQTSLGMCCSSFRRRFGLQHIRKIIWSGFVLTNRKNTLVQTVLEMMLGSIDAAYHGNWPGTVDRRCHLLCYGDPQKCPRISYTYHYDRGSICTALGFVDQTEGRRRQDKK</sequence>
<keyword evidence="3" id="KW-1185">Reference proteome</keyword>
<protein>
    <submittedName>
        <fullName evidence="2">Uncharacterized protein</fullName>
    </submittedName>
</protein>
<evidence type="ECO:0000313" key="2">
    <source>
        <dbReference type="EMBL" id="KIY52802.1"/>
    </source>
</evidence>
<evidence type="ECO:0000256" key="1">
    <source>
        <dbReference type="SAM" id="Phobius"/>
    </source>
</evidence>
<keyword evidence="1" id="KW-0472">Membrane</keyword>
<dbReference type="AlphaFoldDB" id="A0A0D7AML6"/>
<dbReference type="Proteomes" id="UP000054144">
    <property type="component" value="Unassembled WGS sequence"/>
</dbReference>
<keyword evidence="1" id="KW-1133">Transmembrane helix</keyword>
<name>A0A0D7AML6_9AGAR</name>
<proteinExistence type="predicted"/>
<keyword evidence="1" id="KW-0812">Transmembrane</keyword>